<name>J4DNL1_THEOR</name>
<evidence type="ECO:0000313" key="1">
    <source>
        <dbReference type="EMBL" id="BAM39149.1"/>
    </source>
</evidence>
<dbReference type="RefSeq" id="XP_009689450.1">
    <property type="nucleotide sequence ID" value="XM_009691155.1"/>
</dbReference>
<proteinExistence type="predicted"/>
<protein>
    <submittedName>
        <fullName evidence="1">ABC transporter</fullName>
    </submittedName>
</protein>
<dbReference type="GeneID" id="20713507"/>
<dbReference type="KEGG" id="tot:TOT_010000610"/>
<dbReference type="EMBL" id="AP011946">
    <property type="protein sequence ID" value="BAM39149.1"/>
    <property type="molecule type" value="Genomic_DNA"/>
</dbReference>
<dbReference type="VEuPathDB" id="PiroplasmaDB:TOT_010000610"/>
<gene>
    <name evidence="1" type="ORF">TOT_010000610</name>
</gene>
<keyword evidence="2" id="KW-1185">Reference proteome</keyword>
<evidence type="ECO:0000313" key="2">
    <source>
        <dbReference type="Proteomes" id="UP000003786"/>
    </source>
</evidence>
<dbReference type="Proteomes" id="UP000003786">
    <property type="component" value="Chromosome 1"/>
</dbReference>
<organism evidence="1 2">
    <name type="scientific">Theileria orientalis strain Shintoku</name>
    <dbReference type="NCBI Taxonomy" id="869250"/>
    <lineage>
        <taxon>Eukaryota</taxon>
        <taxon>Sar</taxon>
        <taxon>Alveolata</taxon>
        <taxon>Apicomplexa</taxon>
        <taxon>Aconoidasida</taxon>
        <taxon>Piroplasmida</taxon>
        <taxon>Theileriidae</taxon>
        <taxon>Theileria</taxon>
    </lineage>
</organism>
<accession>J4DNL1</accession>
<dbReference type="AlphaFoldDB" id="J4DNL1"/>
<sequence>MFNNFLTKIVMLMLRRSTAIKPSIRNKALFHIVRNKARSSIDF</sequence>
<reference evidence="1 2" key="1">
    <citation type="journal article" date="2012" name="MBio">
        <title>Comparative genome analysis of three eukaryotic parasites with differing abilities to transform leukocytes reveals key mediators of Theileria-induced leukocyte transformation.</title>
        <authorList>
            <person name="Hayashida K."/>
            <person name="Hara Y."/>
            <person name="Abe T."/>
            <person name="Yamasaki C."/>
            <person name="Toyoda A."/>
            <person name="Kosuge T."/>
            <person name="Suzuki Y."/>
            <person name="Sato Y."/>
            <person name="Kawashima S."/>
            <person name="Katayama T."/>
            <person name="Wakaguri H."/>
            <person name="Inoue N."/>
            <person name="Homma K."/>
            <person name="Tada-Umezaki M."/>
            <person name="Yagi Y."/>
            <person name="Fujii Y."/>
            <person name="Habara T."/>
            <person name="Kanehisa M."/>
            <person name="Watanabe H."/>
            <person name="Ito K."/>
            <person name="Gojobori T."/>
            <person name="Sugawara H."/>
            <person name="Imanishi T."/>
            <person name="Weir W."/>
            <person name="Gardner M."/>
            <person name="Pain A."/>
            <person name="Shiels B."/>
            <person name="Hattori M."/>
            <person name="Nene V."/>
            <person name="Sugimoto C."/>
        </authorList>
    </citation>
    <scope>NUCLEOTIDE SEQUENCE [LARGE SCALE GENOMIC DNA]</scope>
    <source>
        <strain evidence="1 2">Shintoku</strain>
    </source>
</reference>